<protein>
    <submittedName>
        <fullName evidence="2">Uncharacterized protein</fullName>
    </submittedName>
</protein>
<evidence type="ECO:0000256" key="1">
    <source>
        <dbReference type="SAM" id="MobiDB-lite"/>
    </source>
</evidence>
<keyword evidence="3" id="KW-1185">Reference proteome</keyword>
<dbReference type="EMBL" id="JAACJJ010000014">
    <property type="protein sequence ID" value="KAF5327232.1"/>
    <property type="molecule type" value="Genomic_DNA"/>
</dbReference>
<comment type="caution">
    <text evidence="2">The sequence shown here is derived from an EMBL/GenBank/DDBJ whole genome shotgun (WGS) entry which is preliminary data.</text>
</comment>
<sequence length="183" mass="19844">MDDLSQTPNLRLAGQAGERGSGFLSSSCPSTKSGSLPILNSHQSSSGVYTHESSNSQIYERDEKDLTEMEDAMAPPDLKHPEPSSSSEKANENENEDEDEILDSLLERLRCANSSRRWKPPIDTAAASQARIMLDQLKSSHLQASGVPSAQALQILGDGVDSERHRRSTTPSKHVEETKNGGA</sequence>
<proteinExistence type="predicted"/>
<evidence type="ECO:0000313" key="3">
    <source>
        <dbReference type="Proteomes" id="UP000567179"/>
    </source>
</evidence>
<feature type="compositionally biased region" description="Basic and acidic residues" evidence="1">
    <location>
        <begin position="173"/>
        <end position="183"/>
    </location>
</feature>
<feature type="compositionally biased region" description="Polar residues" evidence="1">
    <location>
        <begin position="23"/>
        <end position="58"/>
    </location>
</feature>
<dbReference type="Proteomes" id="UP000567179">
    <property type="component" value="Unassembled WGS sequence"/>
</dbReference>
<evidence type="ECO:0000313" key="2">
    <source>
        <dbReference type="EMBL" id="KAF5327232.1"/>
    </source>
</evidence>
<feature type="region of interest" description="Disordered" evidence="1">
    <location>
        <begin position="156"/>
        <end position="183"/>
    </location>
</feature>
<organism evidence="2 3">
    <name type="scientific">Psilocybe cf. subviscida</name>
    <dbReference type="NCBI Taxonomy" id="2480587"/>
    <lineage>
        <taxon>Eukaryota</taxon>
        <taxon>Fungi</taxon>
        <taxon>Dikarya</taxon>
        <taxon>Basidiomycota</taxon>
        <taxon>Agaricomycotina</taxon>
        <taxon>Agaricomycetes</taxon>
        <taxon>Agaricomycetidae</taxon>
        <taxon>Agaricales</taxon>
        <taxon>Agaricineae</taxon>
        <taxon>Strophariaceae</taxon>
        <taxon>Psilocybe</taxon>
    </lineage>
</organism>
<feature type="region of interest" description="Disordered" evidence="1">
    <location>
        <begin position="1"/>
        <end position="101"/>
    </location>
</feature>
<accession>A0A8H5BRY4</accession>
<name>A0A8H5BRY4_9AGAR</name>
<gene>
    <name evidence="2" type="ORF">D9619_004916</name>
</gene>
<reference evidence="2 3" key="1">
    <citation type="journal article" date="2020" name="ISME J.">
        <title>Uncovering the hidden diversity of litter-decomposition mechanisms in mushroom-forming fungi.</title>
        <authorList>
            <person name="Floudas D."/>
            <person name="Bentzer J."/>
            <person name="Ahren D."/>
            <person name="Johansson T."/>
            <person name="Persson P."/>
            <person name="Tunlid A."/>
        </authorList>
    </citation>
    <scope>NUCLEOTIDE SEQUENCE [LARGE SCALE GENOMIC DNA]</scope>
    <source>
        <strain evidence="2 3">CBS 101986</strain>
    </source>
</reference>
<dbReference type="AlphaFoldDB" id="A0A8H5BRY4"/>